<dbReference type="EMBL" id="JARLKZ010000002">
    <property type="protein sequence ID" value="MEC0238428.1"/>
    <property type="molecule type" value="Genomic_DNA"/>
</dbReference>
<evidence type="ECO:0000313" key="2">
    <source>
        <dbReference type="EMBL" id="MEC0238428.1"/>
    </source>
</evidence>
<dbReference type="Pfam" id="PF00583">
    <property type="entry name" value="Acetyltransf_1"/>
    <property type="match status" value="1"/>
</dbReference>
<comment type="caution">
    <text evidence="2">The sequence shown here is derived from an EMBL/GenBank/DDBJ whole genome shotgun (WGS) entry which is preliminary data.</text>
</comment>
<name>A0ABU6GFC6_9BACL</name>
<evidence type="ECO:0000259" key="1">
    <source>
        <dbReference type="PROSITE" id="PS51186"/>
    </source>
</evidence>
<dbReference type="Gene3D" id="3.40.630.30">
    <property type="match status" value="1"/>
</dbReference>
<proteinExistence type="predicted"/>
<reference evidence="2 3" key="1">
    <citation type="submission" date="2023-03" db="EMBL/GenBank/DDBJ databases">
        <title>Bacillus Genome Sequencing.</title>
        <authorList>
            <person name="Dunlap C."/>
        </authorList>
    </citation>
    <scope>NUCLEOTIDE SEQUENCE [LARGE SCALE GENOMIC DNA]</scope>
    <source>
        <strain evidence="2 3">BD-525</strain>
    </source>
</reference>
<evidence type="ECO:0000313" key="3">
    <source>
        <dbReference type="Proteomes" id="UP001344632"/>
    </source>
</evidence>
<feature type="domain" description="N-acetyltransferase" evidence="1">
    <location>
        <begin position="4"/>
        <end position="177"/>
    </location>
</feature>
<dbReference type="InterPro" id="IPR016181">
    <property type="entry name" value="Acyl_CoA_acyltransferase"/>
</dbReference>
<sequence length="177" mass="19884">MKIIDLLKDDKDKINQTATLLQESFEAWGTLELAINEVIESLQENRISRVLMNDKGVVIGWIGGQSQYNGNVWELHPLVINKAYRRNGFGNMLVNDFEKQVAQRGGVTILLGSDDENSQTNVSNQNLYSELPSFIENFYSEAHPVNFYLKLGFIIIGIIPDANGIGKPDILMAKQVK</sequence>
<dbReference type="Proteomes" id="UP001344632">
    <property type="component" value="Unassembled WGS sequence"/>
</dbReference>
<keyword evidence="3" id="KW-1185">Reference proteome</keyword>
<accession>A0ABU6GFC6</accession>
<dbReference type="SUPFAM" id="SSF55729">
    <property type="entry name" value="Acyl-CoA N-acyltransferases (Nat)"/>
    <property type="match status" value="1"/>
</dbReference>
<organism evidence="2 3">
    <name type="scientific">Paenibacillus dokdonensis</name>
    <dbReference type="NCBI Taxonomy" id="2567944"/>
    <lineage>
        <taxon>Bacteria</taxon>
        <taxon>Bacillati</taxon>
        <taxon>Bacillota</taxon>
        <taxon>Bacilli</taxon>
        <taxon>Bacillales</taxon>
        <taxon>Paenibacillaceae</taxon>
        <taxon>Paenibacillus</taxon>
    </lineage>
</organism>
<protein>
    <submittedName>
        <fullName evidence="2">GNAT family N-acetyltransferase</fullName>
    </submittedName>
</protein>
<dbReference type="InterPro" id="IPR000182">
    <property type="entry name" value="GNAT_dom"/>
</dbReference>
<dbReference type="RefSeq" id="WP_326084987.1">
    <property type="nucleotide sequence ID" value="NZ_JARLKZ010000002.1"/>
</dbReference>
<dbReference type="PROSITE" id="PS51186">
    <property type="entry name" value="GNAT"/>
    <property type="match status" value="1"/>
</dbReference>
<dbReference type="CDD" id="cd04301">
    <property type="entry name" value="NAT_SF"/>
    <property type="match status" value="1"/>
</dbReference>
<gene>
    <name evidence="2" type="ORF">P4H66_00890</name>
</gene>